<evidence type="ECO:0000256" key="4">
    <source>
        <dbReference type="SAM" id="MobiDB-lite"/>
    </source>
</evidence>
<feature type="compositionally biased region" description="Polar residues" evidence="4">
    <location>
        <begin position="1"/>
        <end position="19"/>
    </location>
</feature>
<protein>
    <recommendedName>
        <fullName evidence="9">Helix-turn-helix domain-containing protein</fullName>
    </recommendedName>
</protein>
<dbReference type="GO" id="GO:0005829">
    <property type="term" value="C:cytosol"/>
    <property type="evidence" value="ECO:0007669"/>
    <property type="project" value="TreeGrafter"/>
</dbReference>
<reference evidence="7" key="2">
    <citation type="submission" date="2022-12" db="EMBL/GenBank/DDBJ databases">
        <authorList>
            <person name="Sun Q."/>
            <person name="Kim S."/>
        </authorList>
    </citation>
    <scope>NUCLEOTIDE SEQUENCE</scope>
    <source>
        <strain evidence="7">KCTC 12344</strain>
    </source>
</reference>
<feature type="region of interest" description="Disordered" evidence="4">
    <location>
        <begin position="1"/>
        <end position="26"/>
    </location>
</feature>
<keyword evidence="3" id="KW-0804">Transcription</keyword>
<evidence type="ECO:0000259" key="6">
    <source>
        <dbReference type="PROSITE" id="PS51063"/>
    </source>
</evidence>
<dbReference type="SMART" id="SM00100">
    <property type="entry name" value="cNMP"/>
    <property type="match status" value="1"/>
</dbReference>
<evidence type="ECO:0000313" key="7">
    <source>
        <dbReference type="EMBL" id="GGY76451.1"/>
    </source>
</evidence>
<dbReference type="InterPro" id="IPR036388">
    <property type="entry name" value="WH-like_DNA-bd_sf"/>
</dbReference>
<dbReference type="PANTHER" id="PTHR24567:SF75">
    <property type="entry name" value="FUMARATE AND NITRATE REDUCTION REGULATORY PROTEIN"/>
    <property type="match status" value="1"/>
</dbReference>
<dbReference type="InterPro" id="IPR036390">
    <property type="entry name" value="WH_DNA-bd_sf"/>
</dbReference>
<evidence type="ECO:0000259" key="5">
    <source>
        <dbReference type="PROSITE" id="PS50042"/>
    </source>
</evidence>
<dbReference type="InterPro" id="IPR018335">
    <property type="entry name" value="Tscrpt_reg_HTH_Crp-type_CS"/>
</dbReference>
<dbReference type="EMBL" id="BMWW01000001">
    <property type="protein sequence ID" value="GGY76451.1"/>
    <property type="molecule type" value="Genomic_DNA"/>
</dbReference>
<reference evidence="7" key="1">
    <citation type="journal article" date="2014" name="Int. J. Syst. Evol. Microbiol.">
        <title>Complete genome sequence of Corynebacterium casei LMG S-19264T (=DSM 44701T), isolated from a smear-ripened cheese.</title>
        <authorList>
            <consortium name="US DOE Joint Genome Institute (JGI-PGF)"/>
            <person name="Walter F."/>
            <person name="Albersmeier A."/>
            <person name="Kalinowski J."/>
            <person name="Ruckert C."/>
        </authorList>
    </citation>
    <scope>NUCLEOTIDE SEQUENCE</scope>
    <source>
        <strain evidence="7">KCTC 12344</strain>
    </source>
</reference>
<dbReference type="GO" id="GO:0003700">
    <property type="term" value="F:DNA-binding transcription factor activity"/>
    <property type="evidence" value="ECO:0007669"/>
    <property type="project" value="InterPro"/>
</dbReference>
<dbReference type="PROSITE" id="PS00042">
    <property type="entry name" value="HTH_CRP_1"/>
    <property type="match status" value="1"/>
</dbReference>
<dbReference type="PROSITE" id="PS51063">
    <property type="entry name" value="HTH_CRP_2"/>
    <property type="match status" value="1"/>
</dbReference>
<dbReference type="InterPro" id="IPR014710">
    <property type="entry name" value="RmlC-like_jellyroll"/>
</dbReference>
<gene>
    <name evidence="7" type="ORF">GCM10007388_06440</name>
</gene>
<dbReference type="Proteomes" id="UP000619512">
    <property type="component" value="Unassembled WGS sequence"/>
</dbReference>
<evidence type="ECO:0008006" key="9">
    <source>
        <dbReference type="Google" id="ProtNLM"/>
    </source>
</evidence>
<organism evidence="7 8">
    <name type="scientific">Pseudoduganella plicata</name>
    <dbReference type="NCBI Taxonomy" id="321984"/>
    <lineage>
        <taxon>Bacteria</taxon>
        <taxon>Pseudomonadati</taxon>
        <taxon>Pseudomonadota</taxon>
        <taxon>Betaproteobacteria</taxon>
        <taxon>Burkholderiales</taxon>
        <taxon>Oxalobacteraceae</taxon>
        <taxon>Telluria group</taxon>
        <taxon>Pseudoduganella</taxon>
    </lineage>
</organism>
<proteinExistence type="predicted"/>
<dbReference type="PROSITE" id="PS50042">
    <property type="entry name" value="CNMP_BINDING_3"/>
    <property type="match status" value="1"/>
</dbReference>
<dbReference type="InterPro" id="IPR000595">
    <property type="entry name" value="cNMP-bd_dom"/>
</dbReference>
<dbReference type="InterPro" id="IPR012318">
    <property type="entry name" value="HTH_CRP"/>
</dbReference>
<keyword evidence="1" id="KW-0805">Transcription regulation</keyword>
<accession>A0AA87Y807</accession>
<dbReference type="FunFam" id="1.10.10.10:FF:000028">
    <property type="entry name" value="Fumarate/nitrate reduction transcriptional regulator Fnr"/>
    <property type="match status" value="1"/>
</dbReference>
<feature type="domain" description="HTH crp-type" evidence="6">
    <location>
        <begin position="174"/>
        <end position="247"/>
    </location>
</feature>
<dbReference type="InterPro" id="IPR018490">
    <property type="entry name" value="cNMP-bd_dom_sf"/>
</dbReference>
<dbReference type="Gene3D" id="1.10.10.10">
    <property type="entry name" value="Winged helix-like DNA-binding domain superfamily/Winged helix DNA-binding domain"/>
    <property type="match status" value="1"/>
</dbReference>
<feature type="domain" description="Cyclic nucleotide-binding" evidence="5">
    <location>
        <begin position="62"/>
        <end position="110"/>
    </location>
</feature>
<dbReference type="SMART" id="SM00419">
    <property type="entry name" value="HTH_CRP"/>
    <property type="match status" value="1"/>
</dbReference>
<dbReference type="Gene3D" id="2.60.120.10">
    <property type="entry name" value="Jelly Rolls"/>
    <property type="match status" value="1"/>
</dbReference>
<keyword evidence="2" id="KW-0238">DNA-binding</keyword>
<evidence type="ECO:0000256" key="2">
    <source>
        <dbReference type="ARBA" id="ARBA00023125"/>
    </source>
</evidence>
<dbReference type="Pfam" id="PF00027">
    <property type="entry name" value="cNMP_binding"/>
    <property type="match status" value="1"/>
</dbReference>
<name>A0AA87Y807_9BURK</name>
<dbReference type="Pfam" id="PF13545">
    <property type="entry name" value="HTH_Crp_2"/>
    <property type="match status" value="1"/>
</dbReference>
<dbReference type="InterPro" id="IPR050397">
    <property type="entry name" value="Env_Response_Regulators"/>
</dbReference>
<evidence type="ECO:0000256" key="3">
    <source>
        <dbReference type="ARBA" id="ARBA00023163"/>
    </source>
</evidence>
<dbReference type="SUPFAM" id="SSF46785">
    <property type="entry name" value="Winged helix' DNA-binding domain"/>
    <property type="match status" value="1"/>
</dbReference>
<comment type="caution">
    <text evidence="7">The sequence shown here is derived from an EMBL/GenBank/DDBJ whole genome shotgun (WGS) entry which is preliminary data.</text>
</comment>
<sequence>MLPTQLSEIRTAAPGTQTPAMEAGRQRQGRLWSNLKEVCDLLHIPSACTIQSEELLFQHVQFKTGQRIHTIGQPFDTLYIVNSGFLKTVLIDEFGNEQVLSFPMKGDMLGVDGIHSRHYASEAVALSDCDLILLPFKKLTALGRVHLELENMMYGVMSRELVREQAMIGMLGALSAEARVARFLVSLADRFAQMGYSSKLFNLRMTRHEIGSYLGLTLETVSRTLSAFNEIGLISVDQRTIGIKDPEALKTLRRLPPSRSRAKSSASRKAAAEAVAPAAPGVATPGVATPGTSLQLMAAV</sequence>
<evidence type="ECO:0000256" key="1">
    <source>
        <dbReference type="ARBA" id="ARBA00023015"/>
    </source>
</evidence>
<evidence type="ECO:0000313" key="8">
    <source>
        <dbReference type="Proteomes" id="UP000619512"/>
    </source>
</evidence>
<dbReference type="PANTHER" id="PTHR24567">
    <property type="entry name" value="CRP FAMILY TRANSCRIPTIONAL REGULATORY PROTEIN"/>
    <property type="match status" value="1"/>
</dbReference>
<dbReference type="PRINTS" id="PR00034">
    <property type="entry name" value="HTHCRP"/>
</dbReference>
<dbReference type="AlphaFoldDB" id="A0AA87Y807"/>
<dbReference type="GO" id="GO:0003677">
    <property type="term" value="F:DNA binding"/>
    <property type="evidence" value="ECO:0007669"/>
    <property type="project" value="UniProtKB-KW"/>
</dbReference>
<dbReference type="CDD" id="cd00092">
    <property type="entry name" value="HTH_CRP"/>
    <property type="match status" value="1"/>
</dbReference>
<dbReference type="SUPFAM" id="SSF51206">
    <property type="entry name" value="cAMP-binding domain-like"/>
    <property type="match status" value="1"/>
</dbReference>
<dbReference type="CDD" id="cd00038">
    <property type="entry name" value="CAP_ED"/>
    <property type="match status" value="1"/>
</dbReference>